<protein>
    <submittedName>
        <fullName evidence="2">Uncharacterized protein</fullName>
    </submittedName>
</protein>
<organism evidence="2 3">
    <name type="scientific">Ascobolus immersus RN42</name>
    <dbReference type="NCBI Taxonomy" id="1160509"/>
    <lineage>
        <taxon>Eukaryota</taxon>
        <taxon>Fungi</taxon>
        <taxon>Dikarya</taxon>
        <taxon>Ascomycota</taxon>
        <taxon>Pezizomycotina</taxon>
        <taxon>Pezizomycetes</taxon>
        <taxon>Pezizales</taxon>
        <taxon>Ascobolaceae</taxon>
        <taxon>Ascobolus</taxon>
    </lineage>
</organism>
<gene>
    <name evidence="2" type="ORF">BJ508DRAFT_310026</name>
</gene>
<sequence>MKYIEKRVSKHMGCTFSIRGSCGYRILRFTFVMTGVLDFWNSRLLFSDIYLRNQDCCLDSDATRRLLETCLSKCCLEFTCGLALSSHLASTMVFRYDRTVTFLLRSLRRYGINNAHYGHGYGLSFSLLVLLLSPALLTSWPKFSDDESYDQRYCVGNGYSLVVRRIIVGCVISSGNMVYTVASGKENGFCSYYKKAPFDAFRGSRRLLKQRTRELLSKKFAATQVLNLSCSAAARRDDRELKRLARESARLYHTDSGNARSLSGLPRLTNRCHLAARQKSQAQCSDVEEHTVPEVAVHQLDSSALDLDA</sequence>
<keyword evidence="1" id="KW-0472">Membrane</keyword>
<evidence type="ECO:0000313" key="3">
    <source>
        <dbReference type="Proteomes" id="UP000275078"/>
    </source>
</evidence>
<proteinExistence type="predicted"/>
<accession>A0A3N4HUT9</accession>
<keyword evidence="1" id="KW-0812">Transmembrane</keyword>
<name>A0A3N4HUT9_ASCIM</name>
<dbReference type="EMBL" id="ML119724">
    <property type="protein sequence ID" value="RPA77555.1"/>
    <property type="molecule type" value="Genomic_DNA"/>
</dbReference>
<keyword evidence="1" id="KW-1133">Transmembrane helix</keyword>
<dbReference type="AlphaFoldDB" id="A0A3N4HUT9"/>
<feature type="transmembrane region" description="Helical" evidence="1">
    <location>
        <begin position="116"/>
        <end position="137"/>
    </location>
</feature>
<dbReference type="Proteomes" id="UP000275078">
    <property type="component" value="Unassembled WGS sequence"/>
</dbReference>
<reference evidence="2 3" key="1">
    <citation type="journal article" date="2018" name="Nat. Ecol. Evol.">
        <title>Pezizomycetes genomes reveal the molecular basis of ectomycorrhizal truffle lifestyle.</title>
        <authorList>
            <person name="Murat C."/>
            <person name="Payen T."/>
            <person name="Noel B."/>
            <person name="Kuo A."/>
            <person name="Morin E."/>
            <person name="Chen J."/>
            <person name="Kohler A."/>
            <person name="Krizsan K."/>
            <person name="Balestrini R."/>
            <person name="Da Silva C."/>
            <person name="Montanini B."/>
            <person name="Hainaut M."/>
            <person name="Levati E."/>
            <person name="Barry K.W."/>
            <person name="Belfiori B."/>
            <person name="Cichocki N."/>
            <person name="Clum A."/>
            <person name="Dockter R.B."/>
            <person name="Fauchery L."/>
            <person name="Guy J."/>
            <person name="Iotti M."/>
            <person name="Le Tacon F."/>
            <person name="Lindquist E.A."/>
            <person name="Lipzen A."/>
            <person name="Malagnac F."/>
            <person name="Mello A."/>
            <person name="Molinier V."/>
            <person name="Miyauchi S."/>
            <person name="Poulain J."/>
            <person name="Riccioni C."/>
            <person name="Rubini A."/>
            <person name="Sitrit Y."/>
            <person name="Splivallo R."/>
            <person name="Traeger S."/>
            <person name="Wang M."/>
            <person name="Zifcakova L."/>
            <person name="Wipf D."/>
            <person name="Zambonelli A."/>
            <person name="Paolocci F."/>
            <person name="Nowrousian M."/>
            <person name="Ottonello S."/>
            <person name="Baldrian P."/>
            <person name="Spatafora J.W."/>
            <person name="Henrissat B."/>
            <person name="Nagy L.G."/>
            <person name="Aury J.M."/>
            <person name="Wincker P."/>
            <person name="Grigoriev I.V."/>
            <person name="Bonfante P."/>
            <person name="Martin F.M."/>
        </authorList>
    </citation>
    <scope>NUCLEOTIDE SEQUENCE [LARGE SCALE GENOMIC DNA]</scope>
    <source>
        <strain evidence="2 3">RN42</strain>
    </source>
</reference>
<keyword evidence="3" id="KW-1185">Reference proteome</keyword>
<evidence type="ECO:0000256" key="1">
    <source>
        <dbReference type="SAM" id="Phobius"/>
    </source>
</evidence>
<evidence type="ECO:0000313" key="2">
    <source>
        <dbReference type="EMBL" id="RPA77555.1"/>
    </source>
</evidence>